<evidence type="ECO:0000313" key="1">
    <source>
        <dbReference type="EMBL" id="KAH7136017.1"/>
    </source>
</evidence>
<keyword evidence="2" id="KW-1185">Reference proteome</keyword>
<accession>A0A9P9EF81</accession>
<dbReference type="OrthoDB" id="2687452at2759"/>
<dbReference type="AlphaFoldDB" id="A0A9P9EF81"/>
<evidence type="ECO:0000313" key="2">
    <source>
        <dbReference type="Proteomes" id="UP000700596"/>
    </source>
</evidence>
<comment type="caution">
    <text evidence="1">The sequence shown here is derived from an EMBL/GenBank/DDBJ whole genome shotgun (WGS) entry which is preliminary data.</text>
</comment>
<sequence>MSGIIYPFENMATAGSAMPNTGYQPIHPCQISFMQSNNPPVLELYPLQHLSVQPTTENTELNFNFFQHLGITRGTETVTSNSSPRMTDIDATEEETPKHFMIGHVYSTNSPRDVSFVCNSCKIRRVTFARLQDLKRHYKTSHQDPKPEFWCKNSHCQRAKGGRPFNRKDKVRRHEDGCKVRTGESFQ</sequence>
<proteinExistence type="predicted"/>
<protein>
    <submittedName>
        <fullName evidence="1">Uncharacterized protein</fullName>
    </submittedName>
</protein>
<organism evidence="1 2">
    <name type="scientific">Dendryphion nanum</name>
    <dbReference type="NCBI Taxonomy" id="256645"/>
    <lineage>
        <taxon>Eukaryota</taxon>
        <taxon>Fungi</taxon>
        <taxon>Dikarya</taxon>
        <taxon>Ascomycota</taxon>
        <taxon>Pezizomycotina</taxon>
        <taxon>Dothideomycetes</taxon>
        <taxon>Pleosporomycetidae</taxon>
        <taxon>Pleosporales</taxon>
        <taxon>Torulaceae</taxon>
        <taxon>Dendryphion</taxon>
    </lineage>
</organism>
<reference evidence="1" key="1">
    <citation type="journal article" date="2021" name="Nat. Commun.">
        <title>Genetic determinants of endophytism in the Arabidopsis root mycobiome.</title>
        <authorList>
            <person name="Mesny F."/>
            <person name="Miyauchi S."/>
            <person name="Thiergart T."/>
            <person name="Pickel B."/>
            <person name="Atanasova L."/>
            <person name="Karlsson M."/>
            <person name="Huettel B."/>
            <person name="Barry K.W."/>
            <person name="Haridas S."/>
            <person name="Chen C."/>
            <person name="Bauer D."/>
            <person name="Andreopoulos W."/>
            <person name="Pangilinan J."/>
            <person name="LaButti K."/>
            <person name="Riley R."/>
            <person name="Lipzen A."/>
            <person name="Clum A."/>
            <person name="Drula E."/>
            <person name="Henrissat B."/>
            <person name="Kohler A."/>
            <person name="Grigoriev I.V."/>
            <person name="Martin F.M."/>
            <person name="Hacquard S."/>
        </authorList>
    </citation>
    <scope>NUCLEOTIDE SEQUENCE</scope>
    <source>
        <strain evidence="1">MPI-CAGE-CH-0243</strain>
    </source>
</reference>
<dbReference type="Proteomes" id="UP000700596">
    <property type="component" value="Unassembled WGS sequence"/>
</dbReference>
<gene>
    <name evidence="1" type="ORF">B0J11DRAFT_519746</name>
</gene>
<name>A0A9P9EF81_9PLEO</name>
<dbReference type="EMBL" id="JAGMWT010000002">
    <property type="protein sequence ID" value="KAH7136017.1"/>
    <property type="molecule type" value="Genomic_DNA"/>
</dbReference>
<dbReference type="Gene3D" id="3.30.160.60">
    <property type="entry name" value="Classic Zinc Finger"/>
    <property type="match status" value="1"/>
</dbReference>